<sequence>MIPNGETLPEPFIFTLMGQPDPLDDAGDKNKAYHAPVGGNDAMVSYNARAGRRVRLSEPWKKPLIARRITPSRICGRGT</sequence>
<proteinExistence type="predicted"/>
<reference evidence="1 2" key="1">
    <citation type="submission" date="2018-06" db="EMBL/GenBank/DDBJ databases">
        <authorList>
            <consortium name="Pathogen Informatics"/>
            <person name="Doyle S."/>
        </authorList>
    </citation>
    <scope>NUCLEOTIDE SEQUENCE [LARGE SCALE GENOMIC DNA]</scope>
    <source>
        <strain evidence="1 2">NCTC12157</strain>
    </source>
</reference>
<protein>
    <submittedName>
        <fullName evidence="1">Uncharacterized protein</fullName>
    </submittedName>
</protein>
<accession>A0A377TFU4</accession>
<name>A0A377TFU4_9GAMM</name>
<evidence type="ECO:0000313" key="2">
    <source>
        <dbReference type="Proteomes" id="UP000254304"/>
    </source>
</evidence>
<dbReference type="Proteomes" id="UP000254304">
    <property type="component" value="Unassembled WGS sequence"/>
</dbReference>
<gene>
    <name evidence="1" type="ORF">NCTC12157_05253</name>
</gene>
<evidence type="ECO:0000313" key="1">
    <source>
        <dbReference type="EMBL" id="STS10654.1"/>
    </source>
</evidence>
<organism evidence="1 2">
    <name type="scientific">Ewingella americana</name>
    <dbReference type="NCBI Taxonomy" id="41202"/>
    <lineage>
        <taxon>Bacteria</taxon>
        <taxon>Pseudomonadati</taxon>
        <taxon>Pseudomonadota</taxon>
        <taxon>Gammaproteobacteria</taxon>
        <taxon>Enterobacterales</taxon>
        <taxon>Yersiniaceae</taxon>
        <taxon>Ewingella</taxon>
    </lineage>
</organism>
<dbReference type="EMBL" id="UGGO01000002">
    <property type="protein sequence ID" value="STS10654.1"/>
    <property type="molecule type" value="Genomic_DNA"/>
</dbReference>
<dbReference type="AlphaFoldDB" id="A0A377TFU4"/>